<feature type="transmembrane region" description="Helical" evidence="1">
    <location>
        <begin position="90"/>
        <end position="108"/>
    </location>
</feature>
<keyword evidence="1" id="KW-1133">Transmembrane helix</keyword>
<organism evidence="2">
    <name type="scientific">Meiothermus ruber</name>
    <dbReference type="NCBI Taxonomy" id="277"/>
    <lineage>
        <taxon>Bacteria</taxon>
        <taxon>Thermotogati</taxon>
        <taxon>Deinococcota</taxon>
        <taxon>Deinococci</taxon>
        <taxon>Thermales</taxon>
        <taxon>Thermaceae</taxon>
        <taxon>Meiothermus</taxon>
    </lineage>
</organism>
<proteinExistence type="predicted"/>
<evidence type="ECO:0000256" key="1">
    <source>
        <dbReference type="SAM" id="Phobius"/>
    </source>
</evidence>
<accession>A0A7C3DLL4</accession>
<dbReference type="AlphaFoldDB" id="A0A7C3DLL4"/>
<reference evidence="2" key="1">
    <citation type="journal article" date="2020" name="mSystems">
        <title>Genome- and Community-Level Interaction Insights into Carbon Utilization and Element Cycling Functions of Hydrothermarchaeota in Hydrothermal Sediment.</title>
        <authorList>
            <person name="Zhou Z."/>
            <person name="Liu Y."/>
            <person name="Xu W."/>
            <person name="Pan J."/>
            <person name="Luo Z.H."/>
            <person name="Li M."/>
        </authorList>
    </citation>
    <scope>NUCLEOTIDE SEQUENCE [LARGE SCALE GENOMIC DNA]</scope>
    <source>
        <strain evidence="2">SpSt-524</strain>
    </source>
</reference>
<sequence length="110" mass="11714">MNANVSSALWLELLGGLLVVLGALLAWLAFTLAGQTIDPSLEKNLLRIRLDLPGFLDGLARHLATAGAWMAGVGALLFFGAAYLVRLFRLLLGLAALFAVGVWVWLALKA</sequence>
<keyword evidence="1" id="KW-0812">Transmembrane</keyword>
<name>A0A7C3DLL4_MEIRU</name>
<gene>
    <name evidence="2" type="ORF">ENS82_02495</name>
</gene>
<comment type="caution">
    <text evidence="2">The sequence shown here is derived from an EMBL/GenBank/DDBJ whole genome shotgun (WGS) entry which is preliminary data.</text>
</comment>
<evidence type="ECO:0000313" key="2">
    <source>
        <dbReference type="EMBL" id="HFG19574.1"/>
    </source>
</evidence>
<feature type="transmembrane region" description="Helical" evidence="1">
    <location>
        <begin position="66"/>
        <end position="85"/>
    </location>
</feature>
<keyword evidence="1" id="KW-0472">Membrane</keyword>
<protein>
    <submittedName>
        <fullName evidence="2">Uncharacterized protein</fullName>
    </submittedName>
</protein>
<dbReference type="EMBL" id="DSWI01000009">
    <property type="protein sequence ID" value="HFG19574.1"/>
    <property type="molecule type" value="Genomic_DNA"/>
</dbReference>